<keyword evidence="3" id="KW-1185">Reference proteome</keyword>
<dbReference type="RefSeq" id="WP_146250450.1">
    <property type="nucleotide sequence ID" value="NZ_QKZV01000005.1"/>
</dbReference>
<comment type="caution">
    <text evidence="2">The sequence shown here is derived from an EMBL/GenBank/DDBJ whole genome shotgun (WGS) entry which is preliminary data.</text>
</comment>
<dbReference type="Proteomes" id="UP000249720">
    <property type="component" value="Unassembled WGS sequence"/>
</dbReference>
<proteinExistence type="predicted"/>
<name>A0A2W7RNG3_9BACT</name>
<organism evidence="2 3">
    <name type="scientific">Hydrotalea sandarakina</name>
    <dbReference type="NCBI Taxonomy" id="1004304"/>
    <lineage>
        <taxon>Bacteria</taxon>
        <taxon>Pseudomonadati</taxon>
        <taxon>Bacteroidota</taxon>
        <taxon>Chitinophagia</taxon>
        <taxon>Chitinophagales</taxon>
        <taxon>Chitinophagaceae</taxon>
        <taxon>Hydrotalea</taxon>
    </lineage>
</organism>
<reference evidence="2 3" key="1">
    <citation type="submission" date="2018-06" db="EMBL/GenBank/DDBJ databases">
        <title>Genomic Encyclopedia of Archaeal and Bacterial Type Strains, Phase II (KMG-II): from individual species to whole genera.</title>
        <authorList>
            <person name="Goeker M."/>
        </authorList>
    </citation>
    <scope>NUCLEOTIDE SEQUENCE [LARGE SCALE GENOMIC DNA]</scope>
    <source>
        <strain evidence="2 3">DSM 23241</strain>
    </source>
</reference>
<dbReference type="EMBL" id="QKZV01000005">
    <property type="protein sequence ID" value="PZX62323.1"/>
    <property type="molecule type" value="Genomic_DNA"/>
</dbReference>
<sequence>MKRIIYLLLVASLLLNSTACKKTGADVNPLSDITTMSIGTYLVLDSVVNLNLNSTSITTSTASIIVSQYKGGQPIDHIDLFVATTPTYDTTKWKKVKTIPYAGKGTTISVNGQELANALGIAPTSIAPGTSYYFYNRSVTKSGSFWDVSNTGYANDATNLIAGSNYNSAFSFTVNIVCPFVAPMGGTYMVVEDDWQDWNPGDLVTVTDGPGTNQLNISQVYPNPAYGTSVQPLYINVDPATGVATIPAGINFANYSGVIASTLSGGGGNVFSCTGVISVKVHINYGSYGDQGFFKLILQKQ</sequence>
<gene>
    <name evidence="2" type="ORF">LX80_01805</name>
</gene>
<feature type="chain" id="PRO_5016044453" evidence="1">
    <location>
        <begin position="22"/>
        <end position="301"/>
    </location>
</feature>
<feature type="signal peptide" evidence="1">
    <location>
        <begin position="1"/>
        <end position="21"/>
    </location>
</feature>
<evidence type="ECO:0000313" key="2">
    <source>
        <dbReference type="EMBL" id="PZX62323.1"/>
    </source>
</evidence>
<evidence type="ECO:0000313" key="3">
    <source>
        <dbReference type="Proteomes" id="UP000249720"/>
    </source>
</evidence>
<dbReference type="OrthoDB" id="938310at2"/>
<dbReference type="AlphaFoldDB" id="A0A2W7RNG3"/>
<protein>
    <submittedName>
        <fullName evidence="2">Uncharacterized protein</fullName>
    </submittedName>
</protein>
<accession>A0A2W7RNG3</accession>
<keyword evidence="1" id="KW-0732">Signal</keyword>
<evidence type="ECO:0000256" key="1">
    <source>
        <dbReference type="SAM" id="SignalP"/>
    </source>
</evidence>